<dbReference type="EMBL" id="JAQGEF010000009">
    <property type="protein sequence ID" value="MDA3614979.1"/>
    <property type="molecule type" value="Genomic_DNA"/>
</dbReference>
<name>A0ABT4UJH5_9BACT</name>
<dbReference type="Pfam" id="PF13505">
    <property type="entry name" value="OMP_b-brl"/>
    <property type="match status" value="1"/>
</dbReference>
<gene>
    <name evidence="3" type="ORF">O3P16_09190</name>
</gene>
<evidence type="ECO:0000313" key="4">
    <source>
        <dbReference type="Proteomes" id="UP001210231"/>
    </source>
</evidence>
<dbReference type="InterPro" id="IPR011250">
    <property type="entry name" value="OMP/PagP_B-barrel"/>
</dbReference>
<feature type="domain" description="Outer membrane protein beta-barrel" evidence="2">
    <location>
        <begin position="6"/>
        <end position="191"/>
    </location>
</feature>
<sequence length="207" mass="21809">MKKFFMAAAIMGIVTSGMAQKDSWYIGGNVGFSSKKDKVEAGSTTVDGTKTTSWTFSPEIGTFLTNNWQVGVGLNIGGAKTDPNSTGSTVSTTTRYGGTLYTRYFFGTGAFRPFLGANATVLPGKIKNTIGNTSTELQSFNFGINGNAGFAYALAKRVTAVGSLGVLGFEHTSNKAKGSDVKTKTNSFGLDANSLGNRFTIGVYYTL</sequence>
<evidence type="ECO:0000256" key="1">
    <source>
        <dbReference type="ARBA" id="ARBA00022729"/>
    </source>
</evidence>
<keyword evidence="1" id="KW-0732">Signal</keyword>
<evidence type="ECO:0000313" key="3">
    <source>
        <dbReference type="EMBL" id="MDA3614979.1"/>
    </source>
</evidence>
<reference evidence="3 4" key="1">
    <citation type="submission" date="2022-12" db="EMBL/GenBank/DDBJ databases">
        <title>Chitinophagaceae gen. sp. nov., a new member of the family Chitinophagaceae, isolated from soil in a chemical factory.</title>
        <authorList>
            <person name="Ke Z."/>
        </authorList>
    </citation>
    <scope>NUCLEOTIDE SEQUENCE [LARGE SCALE GENOMIC DNA]</scope>
    <source>
        <strain evidence="3 4">LY-5</strain>
    </source>
</reference>
<accession>A0ABT4UJH5</accession>
<dbReference type="InterPro" id="IPR027385">
    <property type="entry name" value="Beta-barrel_OMP"/>
</dbReference>
<keyword evidence="4" id="KW-1185">Reference proteome</keyword>
<dbReference type="RefSeq" id="WP_407031304.1">
    <property type="nucleotide sequence ID" value="NZ_JAQGEF010000009.1"/>
</dbReference>
<comment type="caution">
    <text evidence="3">The sequence shown here is derived from an EMBL/GenBank/DDBJ whole genome shotgun (WGS) entry which is preliminary data.</text>
</comment>
<dbReference type="Gene3D" id="2.40.160.20">
    <property type="match status" value="1"/>
</dbReference>
<dbReference type="Proteomes" id="UP001210231">
    <property type="component" value="Unassembled WGS sequence"/>
</dbReference>
<protein>
    <submittedName>
        <fullName evidence="3">Outer membrane beta-barrel protein</fullName>
    </submittedName>
</protein>
<organism evidence="3 4">
    <name type="scientific">Polluticaenibacter yanchengensis</name>
    <dbReference type="NCBI Taxonomy" id="3014562"/>
    <lineage>
        <taxon>Bacteria</taxon>
        <taxon>Pseudomonadati</taxon>
        <taxon>Bacteroidota</taxon>
        <taxon>Chitinophagia</taxon>
        <taxon>Chitinophagales</taxon>
        <taxon>Chitinophagaceae</taxon>
        <taxon>Polluticaenibacter</taxon>
    </lineage>
</organism>
<dbReference type="SUPFAM" id="SSF56925">
    <property type="entry name" value="OMPA-like"/>
    <property type="match status" value="1"/>
</dbReference>
<evidence type="ECO:0000259" key="2">
    <source>
        <dbReference type="Pfam" id="PF13505"/>
    </source>
</evidence>
<proteinExistence type="predicted"/>